<dbReference type="HOGENOM" id="CLU_1903932_0_0_5"/>
<organism evidence="1 2">
    <name type="scientific">Komagataeibacter medellinensis (strain NBRC 3288 / BCRC 11682 / LMG 1693 / Kondo 51)</name>
    <name type="common">Gluconacetobacter medellinensis</name>
    <dbReference type="NCBI Taxonomy" id="634177"/>
    <lineage>
        <taxon>Bacteria</taxon>
        <taxon>Pseudomonadati</taxon>
        <taxon>Pseudomonadota</taxon>
        <taxon>Alphaproteobacteria</taxon>
        <taxon>Acetobacterales</taxon>
        <taxon>Acetobacteraceae</taxon>
        <taxon>Komagataeibacter</taxon>
    </lineage>
</organism>
<dbReference type="Proteomes" id="UP000009044">
    <property type="component" value="Chromosome"/>
</dbReference>
<reference evidence="2" key="1">
    <citation type="journal article" date="2011" name="J. Bacteriol.">
        <title>Complete genome sequence of NBRC 3288, a unique cellulose-nonproducing strain of Gluconacetobacter xylinus isolated from vinegar.</title>
        <authorList>
            <person name="Ogino H."/>
            <person name="Azuma Y."/>
            <person name="Hosoyama A."/>
            <person name="Nakazawa H."/>
            <person name="Matsutani M."/>
            <person name="Hasegawa A."/>
            <person name="Otsuyama K."/>
            <person name="Matsushita K."/>
            <person name="Fujita N."/>
            <person name="Shirai M."/>
        </authorList>
    </citation>
    <scope>NUCLEOTIDE SEQUENCE [LARGE SCALE GENOMIC DNA]</scope>
    <source>
        <strain evidence="2">NBRC 3288 / BCRC 11682 / LMG 1693</strain>
    </source>
</reference>
<gene>
    <name evidence="1" type="ordered locus">GLX_05150</name>
</gene>
<dbReference type="PATRIC" id="fig|634177.7.peg.615"/>
<dbReference type="STRING" id="634177.GLX_05150"/>
<protein>
    <submittedName>
        <fullName evidence="1">Uncharacterized protein</fullName>
    </submittedName>
</protein>
<accession>G2I480</accession>
<sequence length="133" mass="14554">MSSMSFPLRTTGTWHSMNRQVQPDDLSLHTTAAPRTCFMVRNQTMPNDWPHGNGGTTMALSFNLDLATTRFMHSAPQRAVILAHRGLQPACAPLSVGIDASIRLHMAPRPENCRNAGLHANWHDVPAVATTDA</sequence>
<dbReference type="KEGG" id="gxy:GLX_05150"/>
<dbReference type="EMBL" id="AP012159">
    <property type="protein sequence ID" value="BAK82927.1"/>
    <property type="molecule type" value="Genomic_DNA"/>
</dbReference>
<name>G2I480_KOMMN</name>
<proteinExistence type="predicted"/>
<evidence type="ECO:0000313" key="1">
    <source>
        <dbReference type="EMBL" id="BAK82927.1"/>
    </source>
</evidence>
<dbReference type="AlphaFoldDB" id="G2I480"/>
<evidence type="ECO:0000313" key="2">
    <source>
        <dbReference type="Proteomes" id="UP000009044"/>
    </source>
</evidence>